<dbReference type="InterPro" id="IPR058245">
    <property type="entry name" value="NreC/VraR/RcsB-like_REC"/>
</dbReference>
<dbReference type="PROSITE" id="PS50110">
    <property type="entry name" value="RESPONSE_REGULATORY"/>
    <property type="match status" value="1"/>
</dbReference>
<dbReference type="SMART" id="SM00421">
    <property type="entry name" value="HTH_LUXR"/>
    <property type="match status" value="1"/>
</dbReference>
<dbReference type="InterPro" id="IPR011006">
    <property type="entry name" value="CheY-like_superfamily"/>
</dbReference>
<dbReference type="SMART" id="SM00448">
    <property type="entry name" value="REC"/>
    <property type="match status" value="1"/>
</dbReference>
<proteinExistence type="predicted"/>
<evidence type="ECO:0000256" key="3">
    <source>
        <dbReference type="ARBA" id="ARBA00023125"/>
    </source>
</evidence>
<sequence length="223" mass="23024">MPDAVRVLLVDDHPIFLDGLCTALDGLPGIEVVGTAADGETALLAVGELRPDVVLMDLAMPGIGGVEATRRITARGDAAVLVLTMHADDESVYAAIRAGAAGYLLKGAARGDVTRAVAAVAAGEAVFGTEIAQRVLRFFAEGPRSPSARPFPELTPREMEILDLVAHGLGNQAIARRLSVAPKTVRNTVSTILGKLHAADRGEAVARARAAGLGQLPGRPATT</sequence>
<reference evidence="9" key="1">
    <citation type="submission" date="2016-06" db="EMBL/GenBank/DDBJ databases">
        <authorList>
            <person name="Varghese N."/>
            <person name="Submissions Spin"/>
        </authorList>
    </citation>
    <scope>NUCLEOTIDE SEQUENCE [LARGE SCALE GENOMIC DNA]</scope>
    <source>
        <strain evidence="9">DSM 45246</strain>
    </source>
</reference>
<dbReference type="InterPro" id="IPR016032">
    <property type="entry name" value="Sig_transdc_resp-reg_C-effctor"/>
</dbReference>
<name>A0A1C4XE42_9ACTN</name>
<feature type="domain" description="Response regulatory" evidence="7">
    <location>
        <begin position="6"/>
        <end position="121"/>
    </location>
</feature>
<dbReference type="CDD" id="cd17535">
    <property type="entry name" value="REC_NarL-like"/>
    <property type="match status" value="1"/>
</dbReference>
<feature type="modified residue" description="4-aspartylphosphate" evidence="5">
    <location>
        <position position="57"/>
    </location>
</feature>
<dbReference type="InterPro" id="IPR039420">
    <property type="entry name" value="WalR-like"/>
</dbReference>
<dbReference type="GO" id="GO:0000160">
    <property type="term" value="P:phosphorelay signal transduction system"/>
    <property type="evidence" value="ECO:0007669"/>
    <property type="project" value="InterPro"/>
</dbReference>
<evidence type="ECO:0000313" key="8">
    <source>
        <dbReference type="EMBL" id="SCF06552.1"/>
    </source>
</evidence>
<dbReference type="InterPro" id="IPR000792">
    <property type="entry name" value="Tscrpt_reg_LuxR_C"/>
</dbReference>
<dbReference type="SUPFAM" id="SSF52172">
    <property type="entry name" value="CheY-like"/>
    <property type="match status" value="1"/>
</dbReference>
<evidence type="ECO:0000256" key="4">
    <source>
        <dbReference type="ARBA" id="ARBA00023163"/>
    </source>
</evidence>
<evidence type="ECO:0000313" key="9">
    <source>
        <dbReference type="Proteomes" id="UP000199629"/>
    </source>
</evidence>
<dbReference type="SUPFAM" id="SSF46894">
    <property type="entry name" value="C-terminal effector domain of the bipartite response regulators"/>
    <property type="match status" value="1"/>
</dbReference>
<dbReference type="InterPro" id="IPR001789">
    <property type="entry name" value="Sig_transdc_resp-reg_receiver"/>
</dbReference>
<keyword evidence="4" id="KW-0804">Transcription</keyword>
<dbReference type="PANTHER" id="PTHR43214">
    <property type="entry name" value="TWO-COMPONENT RESPONSE REGULATOR"/>
    <property type="match status" value="1"/>
</dbReference>
<dbReference type="Proteomes" id="UP000199629">
    <property type="component" value="Unassembled WGS sequence"/>
</dbReference>
<accession>A0A1C4XE42</accession>
<keyword evidence="2" id="KW-0805">Transcription regulation</keyword>
<evidence type="ECO:0000259" key="7">
    <source>
        <dbReference type="PROSITE" id="PS50110"/>
    </source>
</evidence>
<keyword evidence="1 5" id="KW-0597">Phosphoprotein</keyword>
<dbReference type="EMBL" id="FMCS01000005">
    <property type="protein sequence ID" value="SCF06552.1"/>
    <property type="molecule type" value="Genomic_DNA"/>
</dbReference>
<gene>
    <name evidence="8" type="ORF">GA0070214_105413</name>
</gene>
<dbReference type="PROSITE" id="PS50043">
    <property type="entry name" value="HTH_LUXR_2"/>
    <property type="match status" value="1"/>
</dbReference>
<dbReference type="RefSeq" id="WP_167364280.1">
    <property type="nucleotide sequence ID" value="NZ_FMCS01000005.1"/>
</dbReference>
<dbReference type="CDD" id="cd06170">
    <property type="entry name" value="LuxR_C_like"/>
    <property type="match status" value="1"/>
</dbReference>
<dbReference type="GO" id="GO:0003677">
    <property type="term" value="F:DNA binding"/>
    <property type="evidence" value="ECO:0007669"/>
    <property type="project" value="UniProtKB-KW"/>
</dbReference>
<organism evidence="8 9">
    <name type="scientific">Micromonospora chaiyaphumensis</name>
    <dbReference type="NCBI Taxonomy" id="307119"/>
    <lineage>
        <taxon>Bacteria</taxon>
        <taxon>Bacillati</taxon>
        <taxon>Actinomycetota</taxon>
        <taxon>Actinomycetes</taxon>
        <taxon>Micromonosporales</taxon>
        <taxon>Micromonosporaceae</taxon>
        <taxon>Micromonospora</taxon>
    </lineage>
</organism>
<evidence type="ECO:0000256" key="1">
    <source>
        <dbReference type="ARBA" id="ARBA00022553"/>
    </source>
</evidence>
<dbReference type="Gene3D" id="3.40.50.2300">
    <property type="match status" value="1"/>
</dbReference>
<keyword evidence="9" id="KW-1185">Reference proteome</keyword>
<dbReference type="GO" id="GO:0006355">
    <property type="term" value="P:regulation of DNA-templated transcription"/>
    <property type="evidence" value="ECO:0007669"/>
    <property type="project" value="InterPro"/>
</dbReference>
<evidence type="ECO:0000256" key="2">
    <source>
        <dbReference type="ARBA" id="ARBA00023015"/>
    </source>
</evidence>
<dbReference type="Pfam" id="PF00072">
    <property type="entry name" value="Response_reg"/>
    <property type="match status" value="1"/>
</dbReference>
<dbReference type="Pfam" id="PF00196">
    <property type="entry name" value="GerE"/>
    <property type="match status" value="1"/>
</dbReference>
<dbReference type="PRINTS" id="PR00038">
    <property type="entry name" value="HTHLUXR"/>
</dbReference>
<dbReference type="AlphaFoldDB" id="A0A1C4XE42"/>
<evidence type="ECO:0000259" key="6">
    <source>
        <dbReference type="PROSITE" id="PS50043"/>
    </source>
</evidence>
<evidence type="ECO:0000256" key="5">
    <source>
        <dbReference type="PROSITE-ProRule" id="PRU00169"/>
    </source>
</evidence>
<feature type="domain" description="HTH luxR-type" evidence="6">
    <location>
        <begin position="147"/>
        <end position="212"/>
    </location>
</feature>
<protein>
    <submittedName>
        <fullName evidence="8">Two component transcriptional regulator, LuxR family</fullName>
    </submittedName>
</protein>
<dbReference type="PANTHER" id="PTHR43214:SF24">
    <property type="entry name" value="TRANSCRIPTIONAL REGULATORY PROTEIN NARL-RELATED"/>
    <property type="match status" value="1"/>
</dbReference>
<keyword evidence="3" id="KW-0238">DNA-binding</keyword>